<name>A0A6J5FL22_9BURK</name>
<dbReference type="Proteomes" id="UP000494252">
    <property type="component" value="Unassembled WGS sequence"/>
</dbReference>
<sequence>MQRSGLAGLYAAAMTEERAAAWKREMRARRFYGPHVQRFVTGLSNQKLGKQSMHCCDKCMEEDIANFGVAHWRTAHQVPGVFHCPVHLEPLRGACEVCHKSQGSDRHWNHPRYECPHCGSRAFSQCRVEISDVSRQHLALVASTINGQSSALNPSARTVLYERAFGGDGGISAGEILQLLLDRWTCRTATQLSEAVGAKVTIEFVKMATAGDDAGVNPLGHLALIALADEQLSASTAERSGFHDEKDAFGDSLQGLRRALSRAGLPERMADALARGDSLTKIARNWKVPPPRLRRELSQVFATDIGSLCDGAVRGEAGVIAKRNLHAMSMRLKEPVHSITVFEKCDPQMTFGQARERNRAKVLHYLAAGVQTRKQLHYKNSDVGDWCREHDAAWFEMVLPAIPQSERKGAGRAKGSKNRRKGAPIVP</sequence>
<protein>
    <recommendedName>
        <fullName evidence="2">TniQ domain-containing protein</fullName>
    </recommendedName>
</protein>
<keyword evidence="4" id="KW-1185">Reference proteome</keyword>
<feature type="domain" description="TniQ" evidence="2">
    <location>
        <begin position="24"/>
        <end position="87"/>
    </location>
</feature>
<dbReference type="Pfam" id="PF06527">
    <property type="entry name" value="TniQ"/>
    <property type="match status" value="1"/>
</dbReference>
<evidence type="ECO:0000313" key="4">
    <source>
        <dbReference type="Proteomes" id="UP000494252"/>
    </source>
</evidence>
<dbReference type="RefSeq" id="WP_281366194.1">
    <property type="nucleotide sequence ID" value="NZ_CADIKI010000002.1"/>
</dbReference>
<reference evidence="3 4" key="1">
    <citation type="submission" date="2020-04" db="EMBL/GenBank/DDBJ databases">
        <authorList>
            <person name="De Canck E."/>
        </authorList>
    </citation>
    <scope>NUCLEOTIDE SEQUENCE [LARGE SCALE GENOMIC DNA]</scope>
    <source>
        <strain evidence="3 4">LMG 27177</strain>
    </source>
</reference>
<evidence type="ECO:0000256" key="1">
    <source>
        <dbReference type="SAM" id="MobiDB-lite"/>
    </source>
</evidence>
<dbReference type="AlphaFoldDB" id="A0A6J5FL22"/>
<dbReference type="EMBL" id="CADIKI010000002">
    <property type="protein sequence ID" value="CAB3780351.1"/>
    <property type="molecule type" value="Genomic_DNA"/>
</dbReference>
<evidence type="ECO:0000259" key="2">
    <source>
        <dbReference type="Pfam" id="PF06527"/>
    </source>
</evidence>
<gene>
    <name evidence="3" type="ORF">LMG27177_00901</name>
</gene>
<accession>A0A6J5FL22</accession>
<proteinExistence type="predicted"/>
<evidence type="ECO:0000313" key="3">
    <source>
        <dbReference type="EMBL" id="CAB3780351.1"/>
    </source>
</evidence>
<dbReference type="InterPro" id="IPR009492">
    <property type="entry name" value="TniQ"/>
</dbReference>
<feature type="region of interest" description="Disordered" evidence="1">
    <location>
        <begin position="406"/>
        <end position="427"/>
    </location>
</feature>
<feature type="compositionally biased region" description="Basic residues" evidence="1">
    <location>
        <begin position="410"/>
        <end position="427"/>
    </location>
</feature>
<organism evidence="3 4">
    <name type="scientific">Paraburkholderia fynbosensis</name>
    <dbReference type="NCBI Taxonomy" id="1200993"/>
    <lineage>
        <taxon>Bacteria</taxon>
        <taxon>Pseudomonadati</taxon>
        <taxon>Pseudomonadota</taxon>
        <taxon>Betaproteobacteria</taxon>
        <taxon>Burkholderiales</taxon>
        <taxon>Burkholderiaceae</taxon>
        <taxon>Paraburkholderia</taxon>
    </lineage>
</organism>